<gene>
    <name evidence="2" type="ORF">AVDCRST_MAG85-3415</name>
</gene>
<evidence type="ECO:0000256" key="1">
    <source>
        <dbReference type="SAM" id="MobiDB-lite"/>
    </source>
</evidence>
<feature type="region of interest" description="Disordered" evidence="1">
    <location>
        <begin position="111"/>
        <end position="130"/>
    </location>
</feature>
<sequence>MSAPLKFARGAYVRSVSAVLTSLTVPVSETVPEPLPVTEVRPLEGERVRVPFEALRSTLTSDAPASTSLTDGLSVFAVSSSVVIDAGAVMDGASFTAATVRVRVSVSDFAPPEPVAPASSETTVSVSPPA</sequence>
<accession>A0A6J4TN98</accession>
<reference evidence="2" key="1">
    <citation type="submission" date="2020-02" db="EMBL/GenBank/DDBJ databases">
        <authorList>
            <person name="Meier V. D."/>
        </authorList>
    </citation>
    <scope>NUCLEOTIDE SEQUENCE</scope>
    <source>
        <strain evidence="2">AVDCRST_MAG85</strain>
    </source>
</reference>
<proteinExistence type="predicted"/>
<dbReference type="EMBL" id="CADCVT010000375">
    <property type="protein sequence ID" value="CAA9528008.1"/>
    <property type="molecule type" value="Genomic_DNA"/>
</dbReference>
<organism evidence="2">
    <name type="scientific">uncultured Solirubrobacteraceae bacterium</name>
    <dbReference type="NCBI Taxonomy" id="1162706"/>
    <lineage>
        <taxon>Bacteria</taxon>
        <taxon>Bacillati</taxon>
        <taxon>Actinomycetota</taxon>
        <taxon>Thermoleophilia</taxon>
        <taxon>Solirubrobacterales</taxon>
        <taxon>Solirubrobacteraceae</taxon>
        <taxon>environmental samples</taxon>
    </lineage>
</organism>
<name>A0A6J4TN98_9ACTN</name>
<evidence type="ECO:0000313" key="2">
    <source>
        <dbReference type="EMBL" id="CAA9528008.1"/>
    </source>
</evidence>
<protein>
    <submittedName>
        <fullName evidence="2">Uncharacterized protein</fullName>
    </submittedName>
</protein>
<dbReference type="AlphaFoldDB" id="A0A6J4TN98"/>